<dbReference type="RefSeq" id="WP_266057296.1">
    <property type="nucleotide sequence ID" value="NZ_JAPFQN010000006.1"/>
</dbReference>
<protein>
    <submittedName>
        <fullName evidence="1">Class I SAM-dependent methyltransferase</fullName>
    </submittedName>
</protein>
<name>A0ABT3RSN1_9BACT</name>
<dbReference type="SUPFAM" id="SSF53335">
    <property type="entry name" value="S-adenosyl-L-methionine-dependent methyltransferases"/>
    <property type="match status" value="1"/>
</dbReference>
<dbReference type="PANTHER" id="PTHR43861">
    <property type="entry name" value="TRANS-ACONITATE 2-METHYLTRANSFERASE-RELATED"/>
    <property type="match status" value="1"/>
</dbReference>
<comment type="caution">
    <text evidence="1">The sequence shown here is derived from an EMBL/GenBank/DDBJ whole genome shotgun (WGS) entry which is preliminary data.</text>
</comment>
<dbReference type="EMBL" id="JAPFQN010000006">
    <property type="protein sequence ID" value="MCX2744803.1"/>
    <property type="molecule type" value="Genomic_DNA"/>
</dbReference>
<accession>A0ABT3RSN1</accession>
<reference evidence="1 2" key="1">
    <citation type="submission" date="2022-11" db="EMBL/GenBank/DDBJ databases">
        <title>The characterization of three novel Bacteroidetes species and genomic analysis of their roles in tidal elemental geochemical cycles.</title>
        <authorList>
            <person name="Ma K."/>
        </authorList>
    </citation>
    <scope>NUCLEOTIDE SEQUENCE [LARGE SCALE GENOMIC DNA]</scope>
    <source>
        <strain evidence="1 2">M17</strain>
    </source>
</reference>
<evidence type="ECO:0000313" key="2">
    <source>
        <dbReference type="Proteomes" id="UP001209885"/>
    </source>
</evidence>
<keyword evidence="1" id="KW-0808">Transferase</keyword>
<dbReference type="Gene3D" id="3.40.50.150">
    <property type="entry name" value="Vaccinia Virus protein VP39"/>
    <property type="match status" value="1"/>
</dbReference>
<dbReference type="Pfam" id="PF13489">
    <property type="entry name" value="Methyltransf_23"/>
    <property type="match status" value="1"/>
</dbReference>
<keyword evidence="1" id="KW-0489">Methyltransferase</keyword>
<proteinExistence type="predicted"/>
<keyword evidence="2" id="KW-1185">Reference proteome</keyword>
<dbReference type="GO" id="GO:0008168">
    <property type="term" value="F:methyltransferase activity"/>
    <property type="evidence" value="ECO:0007669"/>
    <property type="project" value="UniProtKB-KW"/>
</dbReference>
<evidence type="ECO:0000313" key="1">
    <source>
        <dbReference type="EMBL" id="MCX2744803.1"/>
    </source>
</evidence>
<organism evidence="1 2">
    <name type="scientific">Mangrovivirga halotolerans</name>
    <dbReference type="NCBI Taxonomy" id="2993936"/>
    <lineage>
        <taxon>Bacteria</taxon>
        <taxon>Pseudomonadati</taxon>
        <taxon>Bacteroidota</taxon>
        <taxon>Cytophagia</taxon>
        <taxon>Cytophagales</taxon>
        <taxon>Mangrovivirgaceae</taxon>
        <taxon>Mangrovivirga</taxon>
    </lineage>
</organism>
<dbReference type="GO" id="GO:0032259">
    <property type="term" value="P:methylation"/>
    <property type="evidence" value="ECO:0007669"/>
    <property type="project" value="UniProtKB-KW"/>
</dbReference>
<dbReference type="InterPro" id="IPR029063">
    <property type="entry name" value="SAM-dependent_MTases_sf"/>
</dbReference>
<dbReference type="Proteomes" id="UP001209885">
    <property type="component" value="Unassembled WGS sequence"/>
</dbReference>
<gene>
    <name evidence="1" type="ORF">OO013_13045</name>
</gene>
<sequence length="295" mass="34177">MNRIKIKDCPICGHSSFIEVFKCKDNTVSGELFQLVDCANCKFRFTNPRPADEHLSDYYKSDTYISHSDTNEGLTNKIYKRVRDFNLKIKYKLVKKFLNISDPILLDVGAGTGYFVNFCNKNGMQADGFEPDADARKVAKNTHGFSLIDNWEKINKKYDVITMWHVLEHVPDLKIQLEKLKQILKPQGVLIIAVPNRESLDEKHYKSDWAAYDVPRHLYHFRKSDLIRLASDFNMKFLDDKPMWFDAPYVSILSEKHKESNLATVKGTIFGTISNVASIFTNQQSSKIYIFRNEK</sequence>
<dbReference type="CDD" id="cd02440">
    <property type="entry name" value="AdoMet_MTases"/>
    <property type="match status" value="1"/>
</dbReference>